<comment type="caution">
    <text evidence="5">The sequence shown here is derived from an EMBL/GenBank/DDBJ whole genome shotgun (WGS) entry which is preliminary data.</text>
</comment>
<evidence type="ECO:0000256" key="1">
    <source>
        <dbReference type="ARBA" id="ARBA00022468"/>
    </source>
</evidence>
<dbReference type="SMART" id="SM00164">
    <property type="entry name" value="TBC"/>
    <property type="match status" value="1"/>
</dbReference>
<dbReference type="InterPro" id="IPR000195">
    <property type="entry name" value="Rab-GAP-TBC_dom"/>
</dbReference>
<feature type="compositionally biased region" description="Basic and acidic residues" evidence="2">
    <location>
        <begin position="26"/>
        <end position="43"/>
    </location>
</feature>
<protein>
    <recommendedName>
        <fullName evidence="4">Rab-GAP TBC domain-containing protein</fullName>
    </recommendedName>
</protein>
<dbReference type="Pfam" id="PF00566">
    <property type="entry name" value="RabGAP-TBC"/>
    <property type="match status" value="1"/>
</dbReference>
<dbReference type="PANTHER" id="PTHR20913:SF7">
    <property type="entry name" value="RE60063P"/>
    <property type="match status" value="1"/>
</dbReference>
<feature type="transmembrane region" description="Helical" evidence="3">
    <location>
        <begin position="477"/>
        <end position="497"/>
    </location>
</feature>
<evidence type="ECO:0000259" key="4">
    <source>
        <dbReference type="PROSITE" id="PS50086"/>
    </source>
</evidence>
<keyword evidence="3" id="KW-1133">Transmembrane helix</keyword>
<accession>A0A8J6HL37</accession>
<dbReference type="PROSITE" id="PS50086">
    <property type="entry name" value="TBC_RABGAP"/>
    <property type="match status" value="1"/>
</dbReference>
<dbReference type="EMBL" id="JABDTM020022250">
    <property type="protein sequence ID" value="KAH0815981.1"/>
    <property type="molecule type" value="Genomic_DNA"/>
</dbReference>
<gene>
    <name evidence="5" type="ORF">GEV33_006810</name>
</gene>
<keyword evidence="3" id="KW-0472">Membrane</keyword>
<dbReference type="Proteomes" id="UP000719412">
    <property type="component" value="Unassembled WGS sequence"/>
</dbReference>
<dbReference type="InterPro" id="IPR035969">
    <property type="entry name" value="Rab-GAP_TBC_sf"/>
</dbReference>
<dbReference type="SUPFAM" id="SSF47923">
    <property type="entry name" value="Ypt/Rab-GAP domain of gyp1p"/>
    <property type="match status" value="2"/>
</dbReference>
<evidence type="ECO:0000313" key="5">
    <source>
        <dbReference type="EMBL" id="KAH0815981.1"/>
    </source>
</evidence>
<proteinExistence type="predicted"/>
<name>A0A8J6HL37_TENMO</name>
<dbReference type="FunFam" id="1.10.8.1310:FF:000001">
    <property type="entry name" value="TBC1 domain family, member 20"/>
    <property type="match status" value="1"/>
</dbReference>
<dbReference type="PANTHER" id="PTHR20913">
    <property type="entry name" value="TBC1 DOMAIN FAMILY MEMBER 20/GTPASE"/>
    <property type="match status" value="1"/>
</dbReference>
<reference evidence="5" key="2">
    <citation type="submission" date="2021-08" db="EMBL/GenBank/DDBJ databases">
        <authorList>
            <person name="Eriksson T."/>
        </authorList>
    </citation>
    <scope>NUCLEOTIDE SEQUENCE</scope>
    <source>
        <strain evidence="5">Stoneville</strain>
        <tissue evidence="5">Whole head</tissue>
    </source>
</reference>
<evidence type="ECO:0000256" key="3">
    <source>
        <dbReference type="SAM" id="Phobius"/>
    </source>
</evidence>
<organism evidence="5 6">
    <name type="scientific">Tenebrio molitor</name>
    <name type="common">Yellow mealworm beetle</name>
    <dbReference type="NCBI Taxonomy" id="7067"/>
    <lineage>
        <taxon>Eukaryota</taxon>
        <taxon>Metazoa</taxon>
        <taxon>Ecdysozoa</taxon>
        <taxon>Arthropoda</taxon>
        <taxon>Hexapoda</taxon>
        <taxon>Insecta</taxon>
        <taxon>Pterygota</taxon>
        <taxon>Neoptera</taxon>
        <taxon>Endopterygota</taxon>
        <taxon>Coleoptera</taxon>
        <taxon>Polyphaga</taxon>
        <taxon>Cucujiformia</taxon>
        <taxon>Tenebrionidae</taxon>
        <taxon>Tenebrio</taxon>
    </lineage>
</organism>
<feature type="transmembrane region" description="Helical" evidence="3">
    <location>
        <begin position="384"/>
        <end position="402"/>
    </location>
</feature>
<dbReference type="GO" id="GO:0006888">
    <property type="term" value="P:endoplasmic reticulum to Golgi vesicle-mediated transport"/>
    <property type="evidence" value="ECO:0007669"/>
    <property type="project" value="TreeGrafter"/>
</dbReference>
<dbReference type="InterPro" id="IPR045913">
    <property type="entry name" value="TBC20/Gyp8-like"/>
</dbReference>
<dbReference type="GO" id="GO:0005789">
    <property type="term" value="C:endoplasmic reticulum membrane"/>
    <property type="evidence" value="ECO:0007669"/>
    <property type="project" value="TreeGrafter"/>
</dbReference>
<keyword evidence="3" id="KW-0812">Transmembrane</keyword>
<feature type="region of interest" description="Disordered" evidence="2">
    <location>
        <begin position="1"/>
        <end position="43"/>
    </location>
</feature>
<evidence type="ECO:0000313" key="6">
    <source>
        <dbReference type="Proteomes" id="UP000719412"/>
    </source>
</evidence>
<feature type="domain" description="Rab-GAP TBC" evidence="4">
    <location>
        <begin position="85"/>
        <end position="271"/>
    </location>
</feature>
<keyword evidence="6" id="KW-1185">Reference proteome</keyword>
<evidence type="ECO:0000256" key="2">
    <source>
        <dbReference type="SAM" id="MobiDB-lite"/>
    </source>
</evidence>
<keyword evidence="1" id="KW-0343">GTPase activation</keyword>
<sequence>MEAQENETSSLDEETSSLLNNGSSGEFERPSEFDENEDTRSELKFDRELESAAERKKRELIEQALSNNNSTLKTWQDLAIDPFGLVGDDLRRRIWPLLLEIDPNSLDETPLLAELTKHSEYDQVVLDVNRSLKRFPPGIPYKQRLALQDQLTVLILQVIIKYPHLRYYQGYHDVAITFLLVVGEQLGFSIMERLSTDHLRECMEPTMEKTSYRLTYIYPLLSKVDPQLYEFMERAMVGTMFALPWYLTWFGHSLNQYKDVVRLYDFFLATPPLMPLYVAASLVVERREQVFEEGCDMASIHCLLSQIPDNLDFEAILQRALIYYKNHPPNKLEGEVKKRVKKEAEQRKKEEIRMRRRLNRNNTLWVRFSNKMPSWLVFNYRSRYGLLFATATILLGYYAYYLKTTNSKQTFFGVIKVKKLQWVVPVQTMNYIKMLKAALAIAVFALVMQVNGDIDDHGPVEFPPKPNKDGATNDGSLNVGLLANEFVLAISLVVMYFM</sequence>
<dbReference type="Gene3D" id="1.10.8.1310">
    <property type="match status" value="1"/>
</dbReference>
<dbReference type="AlphaFoldDB" id="A0A8J6HL37"/>
<dbReference type="Gene3D" id="1.10.472.80">
    <property type="entry name" value="Ypt/Rab-GAP domain of gyp1p, domain 3"/>
    <property type="match status" value="1"/>
</dbReference>
<dbReference type="GO" id="GO:0005096">
    <property type="term" value="F:GTPase activator activity"/>
    <property type="evidence" value="ECO:0007669"/>
    <property type="project" value="UniProtKB-KW"/>
</dbReference>
<reference evidence="5" key="1">
    <citation type="journal article" date="2020" name="J Insects Food Feed">
        <title>The yellow mealworm (Tenebrio molitor) genome: a resource for the emerging insects as food and feed industry.</title>
        <authorList>
            <person name="Eriksson T."/>
            <person name="Andere A."/>
            <person name="Kelstrup H."/>
            <person name="Emery V."/>
            <person name="Picard C."/>
        </authorList>
    </citation>
    <scope>NUCLEOTIDE SEQUENCE</scope>
    <source>
        <strain evidence="5">Stoneville</strain>
        <tissue evidence="5">Whole head</tissue>
    </source>
</reference>